<dbReference type="EMBL" id="BARS01011009">
    <property type="protein sequence ID" value="GAF98977.1"/>
    <property type="molecule type" value="Genomic_DNA"/>
</dbReference>
<dbReference type="SUPFAM" id="SSF53187">
    <property type="entry name" value="Zn-dependent exopeptidases"/>
    <property type="match status" value="1"/>
</dbReference>
<dbReference type="Pfam" id="PF01520">
    <property type="entry name" value="Amidase_3"/>
    <property type="match status" value="1"/>
</dbReference>
<comment type="caution">
    <text evidence="3">The sequence shown here is derived from an EMBL/GenBank/DDBJ whole genome shotgun (WGS) entry which is preliminary data.</text>
</comment>
<keyword evidence="1" id="KW-0378">Hydrolase</keyword>
<dbReference type="GO" id="GO:0009253">
    <property type="term" value="P:peptidoglycan catabolic process"/>
    <property type="evidence" value="ECO:0007669"/>
    <property type="project" value="InterPro"/>
</dbReference>
<dbReference type="InterPro" id="IPR050695">
    <property type="entry name" value="N-acetylmuramoyl_amidase_3"/>
</dbReference>
<organism evidence="3">
    <name type="scientific">marine sediment metagenome</name>
    <dbReference type="NCBI Taxonomy" id="412755"/>
    <lineage>
        <taxon>unclassified sequences</taxon>
        <taxon>metagenomes</taxon>
        <taxon>ecological metagenomes</taxon>
    </lineage>
</organism>
<gene>
    <name evidence="3" type="ORF">S01H1_20188</name>
</gene>
<evidence type="ECO:0000313" key="3">
    <source>
        <dbReference type="EMBL" id="GAF98977.1"/>
    </source>
</evidence>
<dbReference type="PANTHER" id="PTHR30404">
    <property type="entry name" value="N-ACETYLMURAMOYL-L-ALANINE AMIDASE"/>
    <property type="match status" value="1"/>
</dbReference>
<evidence type="ECO:0000259" key="2">
    <source>
        <dbReference type="Pfam" id="PF01520"/>
    </source>
</evidence>
<feature type="domain" description="MurNAc-LAA" evidence="2">
    <location>
        <begin position="159"/>
        <end position="211"/>
    </location>
</feature>
<dbReference type="InterPro" id="IPR002508">
    <property type="entry name" value="MurNAc-LAA_cat"/>
</dbReference>
<evidence type="ECO:0000256" key="1">
    <source>
        <dbReference type="ARBA" id="ARBA00022801"/>
    </source>
</evidence>
<accession>X0UF36</accession>
<dbReference type="CDD" id="cd02696">
    <property type="entry name" value="MurNAc-LAA"/>
    <property type="match status" value="1"/>
</dbReference>
<reference evidence="3" key="1">
    <citation type="journal article" date="2014" name="Front. Microbiol.">
        <title>High frequency of phylogenetically diverse reductive dehalogenase-homologous genes in deep subseafloor sedimentary metagenomes.</title>
        <authorList>
            <person name="Kawai M."/>
            <person name="Futagami T."/>
            <person name="Toyoda A."/>
            <person name="Takaki Y."/>
            <person name="Nishi S."/>
            <person name="Hori S."/>
            <person name="Arai W."/>
            <person name="Tsubouchi T."/>
            <person name="Morono Y."/>
            <person name="Uchiyama I."/>
            <person name="Ito T."/>
            <person name="Fujiyama A."/>
            <person name="Inagaki F."/>
            <person name="Takami H."/>
        </authorList>
    </citation>
    <scope>NUCLEOTIDE SEQUENCE</scope>
    <source>
        <strain evidence="3">Expedition CK06-06</strain>
    </source>
</reference>
<name>X0UF36_9ZZZZ</name>
<feature type="non-terminal residue" evidence="3">
    <location>
        <position position="212"/>
    </location>
</feature>
<dbReference type="PANTHER" id="PTHR30404:SF0">
    <property type="entry name" value="N-ACETYLMURAMOYL-L-ALANINE AMIDASE AMIC"/>
    <property type="match status" value="1"/>
</dbReference>
<protein>
    <recommendedName>
        <fullName evidence="2">MurNAc-LAA domain-containing protein</fullName>
    </recommendedName>
</protein>
<dbReference type="GO" id="GO:0008745">
    <property type="term" value="F:N-acetylmuramoyl-L-alanine amidase activity"/>
    <property type="evidence" value="ECO:0007669"/>
    <property type="project" value="InterPro"/>
</dbReference>
<sequence length="212" mass="23516">MKRAFICIVFLFLGSVSLWASSLLLLDTEGVPLGRVPYMVQGEERLVPMTAIASKSGWTLDTEAGVEVLRVDTLVLRVRRNNPFFFLNTQCRQFAFTPQEWDGALWVPLSGLFKALPEKLLRQNPQDGSLQIQKIKMDDIPSGGESSRSSQAVWTMNTVIIDPGHGGKDVGAVSPSGTMEKDIVLDISRRLAKILLKKGLVAKLTRTDDRFI</sequence>
<proteinExistence type="predicted"/>
<dbReference type="GO" id="GO:0030288">
    <property type="term" value="C:outer membrane-bounded periplasmic space"/>
    <property type="evidence" value="ECO:0007669"/>
    <property type="project" value="TreeGrafter"/>
</dbReference>
<dbReference type="Gene3D" id="3.40.630.40">
    <property type="entry name" value="Zn-dependent exopeptidases"/>
    <property type="match status" value="1"/>
</dbReference>
<dbReference type="AlphaFoldDB" id="X0UF36"/>